<dbReference type="Pfam" id="PF03567">
    <property type="entry name" value="Sulfotransfer_2"/>
    <property type="match status" value="1"/>
</dbReference>
<dbReference type="AlphaFoldDB" id="A0A238J888"/>
<dbReference type="OrthoDB" id="7444642at2"/>
<proteinExistence type="predicted"/>
<dbReference type="Gene3D" id="3.40.50.300">
    <property type="entry name" value="P-loop containing nucleotide triphosphate hydrolases"/>
    <property type="match status" value="1"/>
</dbReference>
<dbReference type="GO" id="GO:0016020">
    <property type="term" value="C:membrane"/>
    <property type="evidence" value="ECO:0007669"/>
    <property type="project" value="InterPro"/>
</dbReference>
<name>A0A238J888_9RHOB</name>
<reference evidence="2" key="1">
    <citation type="submission" date="2017-05" db="EMBL/GenBank/DDBJ databases">
        <authorList>
            <person name="Rodrigo-Torres L."/>
            <person name="Arahal R. D."/>
            <person name="Lucena T."/>
        </authorList>
    </citation>
    <scope>NUCLEOTIDE SEQUENCE [LARGE SCALE GENOMIC DNA]</scope>
    <source>
        <strain evidence="2">CECT 8649</strain>
    </source>
</reference>
<dbReference type="SUPFAM" id="SSF52540">
    <property type="entry name" value="P-loop containing nucleoside triphosphate hydrolases"/>
    <property type="match status" value="1"/>
</dbReference>
<keyword evidence="2" id="KW-1185">Reference proteome</keyword>
<sequence>MPICRAGAKLIYFAHVPKCGGTAVERYLAKRFGKLGFWDEAYAQRDPASAWTISPPQHVLEVVRRDLLPDRLFDAQFATVRHPATRLRSMFRFQRDIENALPPNTRFRTWIEGLPRTLATAPYALHGHPRPMSDYVPKQAQVFRMEEGLDQVIPWIEALIGEEPSDPPETLPRVNELERRLPPEVVNRPPVLLDEANLALIADIYASDYDRFGYDIAPPEQTS</sequence>
<dbReference type="Proteomes" id="UP000225972">
    <property type="component" value="Unassembled WGS sequence"/>
</dbReference>
<dbReference type="EMBL" id="FXXP01000001">
    <property type="protein sequence ID" value="SMX26809.1"/>
    <property type="molecule type" value="Genomic_DNA"/>
</dbReference>
<keyword evidence="1" id="KW-0808">Transferase</keyword>
<organism evidence="1 2">
    <name type="scientific">Pelagimonas phthalicica</name>
    <dbReference type="NCBI Taxonomy" id="1037362"/>
    <lineage>
        <taxon>Bacteria</taxon>
        <taxon>Pseudomonadati</taxon>
        <taxon>Pseudomonadota</taxon>
        <taxon>Alphaproteobacteria</taxon>
        <taxon>Rhodobacterales</taxon>
        <taxon>Roseobacteraceae</taxon>
        <taxon>Pelagimonas</taxon>
    </lineage>
</organism>
<dbReference type="InterPro" id="IPR005331">
    <property type="entry name" value="Sulfotransferase"/>
</dbReference>
<dbReference type="InterPro" id="IPR027417">
    <property type="entry name" value="P-loop_NTPase"/>
</dbReference>
<evidence type="ECO:0000313" key="1">
    <source>
        <dbReference type="EMBL" id="SMX26809.1"/>
    </source>
</evidence>
<dbReference type="RefSeq" id="WP_099242910.1">
    <property type="nucleotide sequence ID" value="NZ_FXXP01000001.1"/>
</dbReference>
<gene>
    <name evidence="1" type="ORF">TRP8649_00901</name>
</gene>
<evidence type="ECO:0000313" key="2">
    <source>
        <dbReference type="Proteomes" id="UP000225972"/>
    </source>
</evidence>
<dbReference type="GO" id="GO:0008146">
    <property type="term" value="F:sulfotransferase activity"/>
    <property type="evidence" value="ECO:0007669"/>
    <property type="project" value="InterPro"/>
</dbReference>
<accession>A0A238J888</accession>
<protein>
    <submittedName>
        <fullName evidence="1">Sulfotransferase family protein</fullName>
    </submittedName>
</protein>